<dbReference type="EC" id="2.7.11.1" evidence="1"/>
<dbReference type="Gene3D" id="1.10.510.10">
    <property type="entry name" value="Transferase(Phosphotransferase) domain 1"/>
    <property type="match status" value="1"/>
</dbReference>
<evidence type="ECO:0000256" key="8">
    <source>
        <dbReference type="ARBA" id="ARBA00048679"/>
    </source>
</evidence>
<keyword evidence="11" id="KW-1133">Transmembrane helix</keyword>
<feature type="transmembrane region" description="Helical" evidence="11">
    <location>
        <begin position="408"/>
        <end position="427"/>
    </location>
</feature>
<sequence>MPEEPIYTLAKKDVSAANQTSSKSTKATLTTSVRQTKLMGRLGNLLAGSWAIAAALLSASSVGWVELLENQAYSVFFIVRGSVVPNEDIVILAIDEQSISVPGQYYKTNPQAYAYLEPLQVFPFRRVAYAQVIEKLVQAGARHVAVDILFDLPSNNKNDRKLQAVLQRYGNKVSLAAIYENSETHQGVFWQLTQPHQMFRTGSVSIGSVNFPKEVDDKVHRLASEFPKLLEAQEGFVPTDKIPSFTEAVLRAAQINYPRPKGDRIYFYGSAGTFEMYPFWHVLDPENWNTYLQQGKVFKDKIVLIGVTSQAAKDYYLVPAASSWLYPEPMSGVEIHANAIATLMEGKSIAQAIHTAPLRGLFVFSLVGICAIVIAKSKHVMRRFLYSLILAISWGGICYVLFIYGQLIFPASIPIIAIAGIGFSYLATEAAKEILRKHQLLIIFNKYKSSPVVQEIISQQDDLQDLLQQLDIALSGKILGGRYKIVKVLGAGGFSETYIAEDIQLPGNPLCVVKQLKPATHKPEQLAVARRLFNAEAQTLQKLGTYDQIPQLLAYFEQDEEFYLVQEYIDGHALSQEMLPGKQLAENEVIEILRELLQILIFVHQNGVIHRDIKPSNIIRRESDNKLILIDFGAVKEVTTQILGSQEQTAFTIGIGTKGYAPTEQCFGRPQYNSDIYAIGMIAIKALTGIPPHELEKDANGELQWMHRANISPAFAEIISKMVQEDFQQRYQSATEPLQALNSLITRQNRYTSPHNQSLLNSVDFRESEIPTKPWVEVPEETLIQENRQQEDRTDKS</sequence>
<evidence type="ECO:0000256" key="4">
    <source>
        <dbReference type="ARBA" id="ARBA00022741"/>
    </source>
</evidence>
<evidence type="ECO:0000256" key="2">
    <source>
        <dbReference type="ARBA" id="ARBA00022527"/>
    </source>
</evidence>
<evidence type="ECO:0000313" key="13">
    <source>
        <dbReference type="EMBL" id="OKH13929.1"/>
    </source>
</evidence>
<dbReference type="SMART" id="SM01080">
    <property type="entry name" value="CHASE2"/>
    <property type="match status" value="1"/>
</dbReference>
<evidence type="ECO:0000256" key="3">
    <source>
        <dbReference type="ARBA" id="ARBA00022679"/>
    </source>
</evidence>
<protein>
    <recommendedName>
        <fullName evidence="1">non-specific serine/threonine protein kinase</fullName>
        <ecNumber evidence="1">2.7.11.1</ecNumber>
    </recommendedName>
</protein>
<keyword evidence="11" id="KW-0812">Transmembrane</keyword>
<dbReference type="Pfam" id="PF00069">
    <property type="entry name" value="Pkinase"/>
    <property type="match status" value="1"/>
</dbReference>
<evidence type="ECO:0000256" key="1">
    <source>
        <dbReference type="ARBA" id="ARBA00012513"/>
    </source>
</evidence>
<dbReference type="GO" id="GO:0004674">
    <property type="term" value="F:protein serine/threonine kinase activity"/>
    <property type="evidence" value="ECO:0007669"/>
    <property type="project" value="UniProtKB-KW"/>
</dbReference>
<dbReference type="SUPFAM" id="SSF56112">
    <property type="entry name" value="Protein kinase-like (PK-like)"/>
    <property type="match status" value="1"/>
</dbReference>
<comment type="caution">
    <text evidence="13">The sequence shown here is derived from an EMBL/GenBank/DDBJ whole genome shotgun (WGS) entry which is preliminary data.</text>
</comment>
<accession>A0A1U7GZH2</accession>
<proteinExistence type="predicted"/>
<keyword evidence="14" id="KW-1185">Reference proteome</keyword>
<keyword evidence="2" id="KW-0723">Serine/threonine-protein kinase</keyword>
<dbReference type="Proteomes" id="UP000186391">
    <property type="component" value="Unassembled WGS sequence"/>
</dbReference>
<evidence type="ECO:0000256" key="11">
    <source>
        <dbReference type="SAM" id="Phobius"/>
    </source>
</evidence>
<feature type="transmembrane region" description="Helical" evidence="11">
    <location>
        <begin position="384"/>
        <end position="402"/>
    </location>
</feature>
<dbReference type="RefSeq" id="WP_073555786.1">
    <property type="nucleotide sequence ID" value="NZ_MRCA01000005.1"/>
</dbReference>
<dbReference type="Pfam" id="PF05226">
    <property type="entry name" value="CHASE2"/>
    <property type="match status" value="1"/>
</dbReference>
<organism evidence="13 14">
    <name type="scientific">Fischerella major NIES-592</name>
    <dbReference type="NCBI Taxonomy" id="210994"/>
    <lineage>
        <taxon>Bacteria</taxon>
        <taxon>Bacillati</taxon>
        <taxon>Cyanobacteriota</taxon>
        <taxon>Cyanophyceae</taxon>
        <taxon>Nostocales</taxon>
        <taxon>Hapalosiphonaceae</taxon>
        <taxon>Fischerella</taxon>
    </lineage>
</organism>
<dbReference type="InterPro" id="IPR011009">
    <property type="entry name" value="Kinase-like_dom_sf"/>
</dbReference>
<feature type="binding site" evidence="9">
    <location>
        <position position="514"/>
    </location>
    <ligand>
        <name>ATP</name>
        <dbReference type="ChEBI" id="CHEBI:30616"/>
    </ligand>
</feature>
<feature type="transmembrane region" description="Helical" evidence="11">
    <location>
        <begin position="356"/>
        <end position="375"/>
    </location>
</feature>
<dbReference type="InterPro" id="IPR000719">
    <property type="entry name" value="Prot_kinase_dom"/>
</dbReference>
<keyword evidence="4 9" id="KW-0547">Nucleotide-binding</keyword>
<evidence type="ECO:0000256" key="9">
    <source>
        <dbReference type="PROSITE-ProRule" id="PRU10141"/>
    </source>
</evidence>
<dbReference type="PROSITE" id="PS50011">
    <property type="entry name" value="PROTEIN_KINASE_DOM"/>
    <property type="match status" value="1"/>
</dbReference>
<evidence type="ECO:0000256" key="5">
    <source>
        <dbReference type="ARBA" id="ARBA00022777"/>
    </source>
</evidence>
<dbReference type="OrthoDB" id="428645at2"/>
<dbReference type="PROSITE" id="PS00107">
    <property type="entry name" value="PROTEIN_KINASE_ATP"/>
    <property type="match status" value="1"/>
</dbReference>
<name>A0A1U7GZH2_9CYAN</name>
<keyword evidence="6 9" id="KW-0067">ATP-binding</keyword>
<feature type="region of interest" description="Disordered" evidence="10">
    <location>
        <begin position="772"/>
        <end position="797"/>
    </location>
</feature>
<evidence type="ECO:0000259" key="12">
    <source>
        <dbReference type="PROSITE" id="PS50011"/>
    </source>
</evidence>
<dbReference type="Gene3D" id="3.30.200.20">
    <property type="entry name" value="Phosphorylase Kinase, domain 1"/>
    <property type="match status" value="1"/>
</dbReference>
<reference evidence="13 14" key="1">
    <citation type="submission" date="2016-11" db="EMBL/GenBank/DDBJ databases">
        <title>Draft Genome Sequences of Nine Cyanobacterial Strains from Diverse Habitats.</title>
        <authorList>
            <person name="Zhu T."/>
            <person name="Hou S."/>
            <person name="Lu X."/>
            <person name="Hess W.R."/>
        </authorList>
    </citation>
    <scope>NUCLEOTIDE SEQUENCE [LARGE SCALE GENOMIC DNA]</scope>
    <source>
        <strain evidence="13 14">NIES-592</strain>
    </source>
</reference>
<dbReference type="EMBL" id="MRCA01000005">
    <property type="protein sequence ID" value="OKH13929.1"/>
    <property type="molecule type" value="Genomic_DNA"/>
</dbReference>
<dbReference type="PANTHER" id="PTHR24363">
    <property type="entry name" value="SERINE/THREONINE PROTEIN KINASE"/>
    <property type="match status" value="1"/>
</dbReference>
<keyword evidence="5 13" id="KW-0418">Kinase</keyword>
<feature type="compositionally biased region" description="Basic and acidic residues" evidence="10">
    <location>
        <begin position="788"/>
        <end position="797"/>
    </location>
</feature>
<dbReference type="PANTHER" id="PTHR24363:SF0">
    <property type="entry name" value="SERINE_THREONINE KINASE LIKE DOMAIN CONTAINING 1"/>
    <property type="match status" value="1"/>
</dbReference>
<gene>
    <name evidence="13" type="ORF">NIES592_11375</name>
</gene>
<evidence type="ECO:0000256" key="6">
    <source>
        <dbReference type="ARBA" id="ARBA00022840"/>
    </source>
</evidence>
<dbReference type="InterPro" id="IPR007890">
    <property type="entry name" value="CHASE2"/>
</dbReference>
<dbReference type="GO" id="GO:0005524">
    <property type="term" value="F:ATP binding"/>
    <property type="evidence" value="ECO:0007669"/>
    <property type="project" value="UniProtKB-UniRule"/>
</dbReference>
<feature type="domain" description="Protein kinase" evidence="12">
    <location>
        <begin position="483"/>
        <end position="745"/>
    </location>
</feature>
<dbReference type="InterPro" id="IPR017441">
    <property type="entry name" value="Protein_kinase_ATP_BS"/>
</dbReference>
<comment type="catalytic activity">
    <reaction evidence="8">
        <text>L-seryl-[protein] + ATP = O-phospho-L-seryl-[protein] + ADP + H(+)</text>
        <dbReference type="Rhea" id="RHEA:17989"/>
        <dbReference type="Rhea" id="RHEA-COMP:9863"/>
        <dbReference type="Rhea" id="RHEA-COMP:11604"/>
        <dbReference type="ChEBI" id="CHEBI:15378"/>
        <dbReference type="ChEBI" id="CHEBI:29999"/>
        <dbReference type="ChEBI" id="CHEBI:30616"/>
        <dbReference type="ChEBI" id="CHEBI:83421"/>
        <dbReference type="ChEBI" id="CHEBI:456216"/>
        <dbReference type="EC" id="2.7.11.1"/>
    </reaction>
</comment>
<dbReference type="CDD" id="cd14014">
    <property type="entry name" value="STKc_PknB_like"/>
    <property type="match status" value="1"/>
</dbReference>
<dbReference type="SMART" id="SM00220">
    <property type="entry name" value="S_TKc"/>
    <property type="match status" value="1"/>
</dbReference>
<dbReference type="AlphaFoldDB" id="A0A1U7GZH2"/>
<evidence type="ECO:0000256" key="10">
    <source>
        <dbReference type="SAM" id="MobiDB-lite"/>
    </source>
</evidence>
<evidence type="ECO:0000313" key="14">
    <source>
        <dbReference type="Proteomes" id="UP000186391"/>
    </source>
</evidence>
<keyword evidence="3" id="KW-0808">Transferase</keyword>
<evidence type="ECO:0000256" key="7">
    <source>
        <dbReference type="ARBA" id="ARBA00047899"/>
    </source>
</evidence>
<keyword evidence="11" id="KW-0472">Membrane</keyword>
<comment type="catalytic activity">
    <reaction evidence="7">
        <text>L-threonyl-[protein] + ATP = O-phospho-L-threonyl-[protein] + ADP + H(+)</text>
        <dbReference type="Rhea" id="RHEA:46608"/>
        <dbReference type="Rhea" id="RHEA-COMP:11060"/>
        <dbReference type="Rhea" id="RHEA-COMP:11605"/>
        <dbReference type="ChEBI" id="CHEBI:15378"/>
        <dbReference type="ChEBI" id="CHEBI:30013"/>
        <dbReference type="ChEBI" id="CHEBI:30616"/>
        <dbReference type="ChEBI" id="CHEBI:61977"/>
        <dbReference type="ChEBI" id="CHEBI:456216"/>
        <dbReference type="EC" id="2.7.11.1"/>
    </reaction>
</comment>